<gene>
    <name evidence="2" type="ORF">US86_C0001G0040</name>
</gene>
<keyword evidence="2" id="KW-0436">Ligase</keyword>
<proteinExistence type="predicted"/>
<dbReference type="GO" id="GO:0003723">
    <property type="term" value="F:RNA binding"/>
    <property type="evidence" value="ECO:0007669"/>
    <property type="project" value="InterPro"/>
</dbReference>
<sequence>MKLIIEDKIFEQYPEVILGVAVLHNIDNKGNHPEVADLLRSAEKSALENMGNIPIVEQPFIIPWREAYRKFGAKPKDYPSSIENLLRRTFKGEQVRHINKLVDIYNVISLKYLVPVGGEDLAKIEGNVLLTFAGDNETPVVLLGEQEARPPYPNEVIYKDNQGTICRRWNWKEVDRTKLTEQTVNAFIVIEGLPPIDREKIQKAVTELVELIKKYCGGEIQTAILDKSNPQVKLL</sequence>
<feature type="domain" description="B3/B4 tRNA-binding" evidence="1">
    <location>
        <begin position="62"/>
        <end position="217"/>
    </location>
</feature>
<dbReference type="InterPro" id="IPR020825">
    <property type="entry name" value="Phe-tRNA_synthase-like_B3/B4"/>
</dbReference>
<dbReference type="Pfam" id="PF03483">
    <property type="entry name" value="B3_4"/>
    <property type="match status" value="1"/>
</dbReference>
<dbReference type="AlphaFoldDB" id="A0A0G0JHH9"/>
<dbReference type="PANTHER" id="PTHR39209:SF2">
    <property type="entry name" value="CYTOPLASMIC PROTEIN"/>
    <property type="match status" value="1"/>
</dbReference>
<dbReference type="PANTHER" id="PTHR39209">
    <property type="match status" value="1"/>
</dbReference>
<evidence type="ECO:0000313" key="3">
    <source>
        <dbReference type="Proteomes" id="UP000034235"/>
    </source>
</evidence>
<evidence type="ECO:0000313" key="2">
    <source>
        <dbReference type="EMBL" id="KKQ67113.1"/>
    </source>
</evidence>
<dbReference type="SUPFAM" id="SSF56037">
    <property type="entry name" value="PheT/TilS domain"/>
    <property type="match status" value="1"/>
</dbReference>
<accession>A0A0G0JHH9</accession>
<dbReference type="EMBL" id="LBUP01000001">
    <property type="protein sequence ID" value="KKQ67113.1"/>
    <property type="molecule type" value="Genomic_DNA"/>
</dbReference>
<dbReference type="GO" id="GO:0004826">
    <property type="term" value="F:phenylalanine-tRNA ligase activity"/>
    <property type="evidence" value="ECO:0007669"/>
    <property type="project" value="InterPro"/>
</dbReference>
<dbReference type="Gene3D" id="3.50.40.10">
    <property type="entry name" value="Phenylalanyl-trna Synthetase, Chain B, domain 3"/>
    <property type="match status" value="1"/>
</dbReference>
<protein>
    <submittedName>
        <fullName evidence="2">Lysine-tRNA ligase</fullName>
    </submittedName>
</protein>
<name>A0A0G0JHH9_9BACT</name>
<dbReference type="Proteomes" id="UP000034235">
    <property type="component" value="Unassembled WGS sequence"/>
</dbReference>
<dbReference type="SMART" id="SM00873">
    <property type="entry name" value="B3_4"/>
    <property type="match status" value="1"/>
</dbReference>
<dbReference type="InterPro" id="IPR005146">
    <property type="entry name" value="B3/B4_tRNA-bd"/>
</dbReference>
<organism evidence="2 3">
    <name type="scientific">Candidatus Daviesbacteria bacterium GW2011_GWA2_38_24</name>
    <dbReference type="NCBI Taxonomy" id="1618422"/>
    <lineage>
        <taxon>Bacteria</taxon>
        <taxon>Candidatus Daviesiibacteriota</taxon>
    </lineage>
</organism>
<comment type="caution">
    <text evidence="2">The sequence shown here is derived from an EMBL/GenBank/DDBJ whole genome shotgun (WGS) entry which is preliminary data.</text>
</comment>
<reference evidence="2 3" key="1">
    <citation type="journal article" date="2015" name="Nature">
        <title>rRNA introns, odd ribosomes, and small enigmatic genomes across a large radiation of phyla.</title>
        <authorList>
            <person name="Brown C.T."/>
            <person name="Hug L.A."/>
            <person name="Thomas B.C."/>
            <person name="Sharon I."/>
            <person name="Castelle C.J."/>
            <person name="Singh A."/>
            <person name="Wilkins M.J."/>
            <person name="Williams K.H."/>
            <person name="Banfield J.F."/>
        </authorList>
    </citation>
    <scope>NUCLEOTIDE SEQUENCE [LARGE SCALE GENOMIC DNA]</scope>
</reference>
<evidence type="ECO:0000259" key="1">
    <source>
        <dbReference type="SMART" id="SM00873"/>
    </source>
</evidence>